<gene>
    <name evidence="1" type="ORF">GOEFS_036_00360</name>
</gene>
<comment type="caution">
    <text evidence="1">The sequence shown here is derived from an EMBL/GenBank/DDBJ whole genome shotgun (WGS) entry which is preliminary data.</text>
</comment>
<dbReference type="Proteomes" id="UP000035034">
    <property type="component" value="Unassembled WGS sequence"/>
</dbReference>
<organism evidence="1 2">
    <name type="scientific">Gordonia effusa NBRC 100432</name>
    <dbReference type="NCBI Taxonomy" id="1077974"/>
    <lineage>
        <taxon>Bacteria</taxon>
        <taxon>Bacillati</taxon>
        <taxon>Actinomycetota</taxon>
        <taxon>Actinomycetes</taxon>
        <taxon>Mycobacteriales</taxon>
        <taxon>Gordoniaceae</taxon>
        <taxon>Gordonia</taxon>
    </lineage>
</organism>
<evidence type="ECO:0000313" key="2">
    <source>
        <dbReference type="Proteomes" id="UP000035034"/>
    </source>
</evidence>
<dbReference type="EMBL" id="BAEH01000036">
    <property type="protein sequence ID" value="GAB17597.1"/>
    <property type="molecule type" value="Genomic_DNA"/>
</dbReference>
<dbReference type="STRING" id="1077974.GOEFS_036_00360"/>
<protein>
    <submittedName>
        <fullName evidence="1">Uncharacterized protein</fullName>
    </submittedName>
</protein>
<accession>H0QXP6</accession>
<name>H0QXP6_9ACTN</name>
<evidence type="ECO:0000313" key="1">
    <source>
        <dbReference type="EMBL" id="GAB17597.1"/>
    </source>
</evidence>
<dbReference type="AlphaFoldDB" id="H0QXP6"/>
<sequence length="63" mass="6763">MSARVALTRAGTLLLVAFVELVPTVDEDVVLSERLVTNQIAPTTTTIITTAIADAIDLRRARV</sequence>
<keyword evidence="2" id="KW-1185">Reference proteome</keyword>
<proteinExistence type="predicted"/>
<reference evidence="1 2" key="1">
    <citation type="submission" date="2011-12" db="EMBL/GenBank/DDBJ databases">
        <title>Whole genome shotgun sequence of Gordonia effusa NBRC 100432.</title>
        <authorList>
            <person name="Yoshida I."/>
            <person name="Takarada H."/>
            <person name="Hosoyama A."/>
            <person name="Tsuchikane K."/>
            <person name="Katsumata H."/>
            <person name="Yamazaki S."/>
            <person name="Fujita N."/>
        </authorList>
    </citation>
    <scope>NUCLEOTIDE SEQUENCE [LARGE SCALE GENOMIC DNA]</scope>
    <source>
        <strain evidence="1 2">NBRC 100432</strain>
    </source>
</reference>